<gene>
    <name evidence="3" type="ORF">KO481_20740</name>
</gene>
<dbReference type="Proteomes" id="UP000733379">
    <property type="component" value="Unassembled WGS sequence"/>
</dbReference>
<dbReference type="SUPFAM" id="SSF54427">
    <property type="entry name" value="NTF2-like"/>
    <property type="match status" value="1"/>
</dbReference>
<reference evidence="3 4" key="1">
    <citation type="submission" date="2021-06" db="EMBL/GenBank/DDBJ databases">
        <title>Actinomycetes sequencing.</title>
        <authorList>
            <person name="Shan Q."/>
        </authorList>
    </citation>
    <scope>NUCLEOTIDE SEQUENCE [LARGE SCALE GENOMIC DNA]</scope>
    <source>
        <strain evidence="3 4">NEAU-G5</strain>
    </source>
</reference>
<dbReference type="PANTHER" id="PTHR30627">
    <property type="entry name" value="PEPTIDOGLYCAN D,D-TRANSPEPTIDASE"/>
    <property type="match status" value="1"/>
</dbReference>
<dbReference type="InterPro" id="IPR012338">
    <property type="entry name" value="Beta-lactam/transpept-like"/>
</dbReference>
<dbReference type="Gene3D" id="3.40.710.10">
    <property type="entry name" value="DD-peptidase/beta-lactamase superfamily"/>
    <property type="match status" value="1"/>
</dbReference>
<protein>
    <submittedName>
        <fullName evidence="3">Penicillin-binding transpeptidase domain-containing protein</fullName>
    </submittedName>
</protein>
<organism evidence="3 4">
    <name type="scientific">Nocardia albiluteola</name>
    <dbReference type="NCBI Taxonomy" id="2842303"/>
    <lineage>
        <taxon>Bacteria</taxon>
        <taxon>Bacillati</taxon>
        <taxon>Actinomycetota</taxon>
        <taxon>Actinomycetes</taxon>
        <taxon>Mycobacteriales</taxon>
        <taxon>Nocardiaceae</taxon>
        <taxon>Nocardia</taxon>
    </lineage>
</organism>
<dbReference type="InterPro" id="IPR007887">
    <property type="entry name" value="MecA_N"/>
</dbReference>
<dbReference type="InterPro" id="IPR050515">
    <property type="entry name" value="Beta-lactam/transpept"/>
</dbReference>
<dbReference type="Pfam" id="PF05223">
    <property type="entry name" value="MecA_N"/>
    <property type="match status" value="1"/>
</dbReference>
<comment type="caution">
    <text evidence="3">The sequence shown here is derived from an EMBL/GenBank/DDBJ whole genome shotgun (WGS) entry which is preliminary data.</text>
</comment>
<dbReference type="Pfam" id="PF00905">
    <property type="entry name" value="Transpeptidase"/>
    <property type="match status" value="1"/>
</dbReference>
<proteinExistence type="predicted"/>
<evidence type="ECO:0000259" key="2">
    <source>
        <dbReference type="Pfam" id="PF05223"/>
    </source>
</evidence>
<dbReference type="SUPFAM" id="SSF56601">
    <property type="entry name" value="beta-lactamase/transpeptidase-like"/>
    <property type="match status" value="1"/>
</dbReference>
<name>A0ABS6B0W5_9NOCA</name>
<dbReference type="InterPro" id="IPR001460">
    <property type="entry name" value="PCN-bd_Tpept"/>
</dbReference>
<evidence type="ECO:0000313" key="4">
    <source>
        <dbReference type="Proteomes" id="UP000733379"/>
    </source>
</evidence>
<accession>A0ABS6B0W5</accession>
<feature type="domain" description="Penicillin-binding protein transpeptidase" evidence="1">
    <location>
        <begin position="316"/>
        <end position="559"/>
    </location>
</feature>
<sequence>MLIVLAAAVVGAATGACGGGPQGPVVAADDFVTAFARHDVGSAAGMTNQPDRARAALAAAWDNLGAQQMSAHTGSAHISGDTATVDYTYEWHLARGRVWTYSGELPMGRTDGRWQVRWMASDIHPRLGDTQTMALRETPAPRARVNERSGTDVLIPGVVHRITLTLADAIDQQYTVNTLSSALTRFDDTLTPAAILAAARQAGGTDTVAQLTDWEFDQIGDALLGLPGVTMAKEWDMVPTDRNFAPDLITQVRKTVIDEVDGKSGWDVVTVNANGVDTDILKEVAPQPAPSFALSLDRDVQNAAQRAVDGRTEKAMMVVVQPSTGAVLAVAQNKQADSDGLVATSGLYPPGSTFKTVTAAAAMSAGIAEPDSTVPCPSRIVIGQRTIPNYDEFSLGDTSMAVAYARSCNTAFAEIASRLPGDALTTAAAKFGVGPDYTIAGLPTASGSVPPTGDQTLRTENGIGQGRVLASPFAMALVAATVAHGSTPVPYLLSGHPTTVSGAGSAPAPKIIVGLRQMMRKVVLDGTAGRIADQGEVYGKTGEAEVEGGSHSWFIGYRGDMAWATLLVEGGSSDNAVAVTRDMLLAVPSGA</sequence>
<evidence type="ECO:0000259" key="1">
    <source>
        <dbReference type="Pfam" id="PF00905"/>
    </source>
</evidence>
<feature type="domain" description="NTF2-like N-terminal transpeptidase" evidence="2">
    <location>
        <begin position="26"/>
        <end position="131"/>
    </location>
</feature>
<dbReference type="EMBL" id="JAHKNI010000006">
    <property type="protein sequence ID" value="MBU3063947.1"/>
    <property type="molecule type" value="Genomic_DNA"/>
</dbReference>
<dbReference type="InterPro" id="IPR032710">
    <property type="entry name" value="NTF2-like_dom_sf"/>
</dbReference>
<evidence type="ECO:0000313" key="3">
    <source>
        <dbReference type="EMBL" id="MBU3063947.1"/>
    </source>
</evidence>
<dbReference type="PANTHER" id="PTHR30627:SF24">
    <property type="entry name" value="PENICILLIN-BINDING PROTEIN 4B"/>
    <property type="match status" value="1"/>
</dbReference>
<keyword evidence="4" id="KW-1185">Reference proteome</keyword>